<gene>
    <name evidence="8" type="ORF">C4B60_11950</name>
</gene>
<evidence type="ECO:0000313" key="8">
    <source>
        <dbReference type="EMBL" id="PPA70285.1"/>
    </source>
</evidence>
<evidence type="ECO:0000256" key="4">
    <source>
        <dbReference type="ARBA" id="ARBA00022679"/>
    </source>
</evidence>
<dbReference type="CDD" id="cd00761">
    <property type="entry name" value="Glyco_tranf_GTA_type"/>
    <property type="match status" value="1"/>
</dbReference>
<dbReference type="InterPro" id="IPR007554">
    <property type="entry name" value="Glycerophosphate_synth"/>
</dbReference>
<dbReference type="InterPro" id="IPR043148">
    <property type="entry name" value="TagF_C"/>
</dbReference>
<protein>
    <recommendedName>
        <fullName evidence="7">Glycosyltransferase 2-like domain-containing protein</fullName>
    </recommendedName>
</protein>
<comment type="subcellular location">
    <subcellularLocation>
        <location evidence="1">Cell membrane</location>
        <topology evidence="1">Peripheral membrane protein</topology>
    </subcellularLocation>
</comment>
<keyword evidence="4" id="KW-0808">Transferase</keyword>
<evidence type="ECO:0000259" key="7">
    <source>
        <dbReference type="Pfam" id="PF00535"/>
    </source>
</evidence>
<evidence type="ECO:0000256" key="2">
    <source>
        <dbReference type="ARBA" id="ARBA00010488"/>
    </source>
</evidence>
<dbReference type="EMBL" id="PREZ01000004">
    <property type="protein sequence ID" value="PPA70285.1"/>
    <property type="molecule type" value="Genomic_DNA"/>
</dbReference>
<evidence type="ECO:0000256" key="1">
    <source>
        <dbReference type="ARBA" id="ARBA00004202"/>
    </source>
</evidence>
<name>A0A2S5GBJ2_9BACL</name>
<dbReference type="PANTHER" id="PTHR37316:SF3">
    <property type="entry name" value="TEICHOIC ACID GLYCEROL-PHOSPHATE TRANSFERASE"/>
    <property type="match status" value="1"/>
</dbReference>
<accession>A0A2S5GBJ2</accession>
<keyword evidence="3" id="KW-1003">Cell membrane</keyword>
<dbReference type="InterPro" id="IPR043149">
    <property type="entry name" value="TagF_N"/>
</dbReference>
<dbReference type="GO" id="GO:0019350">
    <property type="term" value="P:teichoic acid biosynthetic process"/>
    <property type="evidence" value="ECO:0007669"/>
    <property type="project" value="UniProtKB-KW"/>
</dbReference>
<dbReference type="AlphaFoldDB" id="A0A2S5GBJ2"/>
<evidence type="ECO:0000256" key="6">
    <source>
        <dbReference type="ARBA" id="ARBA00023136"/>
    </source>
</evidence>
<proteinExistence type="inferred from homology"/>
<dbReference type="Gene3D" id="3.90.550.10">
    <property type="entry name" value="Spore Coat Polysaccharide Biosynthesis Protein SpsA, Chain A"/>
    <property type="match status" value="1"/>
</dbReference>
<dbReference type="Gene3D" id="3.40.50.12580">
    <property type="match status" value="1"/>
</dbReference>
<dbReference type="PANTHER" id="PTHR37316">
    <property type="entry name" value="TEICHOIC ACID GLYCEROL-PHOSPHATE PRIMASE"/>
    <property type="match status" value="1"/>
</dbReference>
<feature type="domain" description="Glycosyltransferase 2-like" evidence="7">
    <location>
        <begin position="24"/>
        <end position="177"/>
    </location>
</feature>
<dbReference type="GO" id="GO:0047355">
    <property type="term" value="F:CDP-glycerol glycerophosphotransferase activity"/>
    <property type="evidence" value="ECO:0007669"/>
    <property type="project" value="InterPro"/>
</dbReference>
<dbReference type="OrthoDB" id="396512at2"/>
<dbReference type="InterPro" id="IPR001173">
    <property type="entry name" value="Glyco_trans_2-like"/>
</dbReference>
<dbReference type="Pfam" id="PF00535">
    <property type="entry name" value="Glycos_transf_2"/>
    <property type="match status" value="1"/>
</dbReference>
<reference evidence="8 9" key="1">
    <citation type="submission" date="2018-02" db="EMBL/GenBank/DDBJ databases">
        <title>Jeotgalibacillus proteolyticum sp. nov. a protease producing bacterium isolated from ocean sediments of Laizhou Bay.</title>
        <authorList>
            <person name="Li Y."/>
        </authorList>
    </citation>
    <scope>NUCLEOTIDE SEQUENCE [LARGE SCALE GENOMIC DNA]</scope>
    <source>
        <strain evidence="8 9">22-7</strain>
    </source>
</reference>
<dbReference type="Proteomes" id="UP000239047">
    <property type="component" value="Unassembled WGS sequence"/>
</dbReference>
<sequence>MNCLKKLEAIKMTQLTNNQRPKLSVVVIAYNNELYIDEALESLYHQTLKDIEVVVVNDFSTDNTKELIDEYVKDKPNFKAIHLQENSGGCSVPRNTGIENSTGEYVMFLDGDDWYTVDACEKMVEAIERTGSDFVGGQVIRTNNYEIWYHKQIYSKEIINTNIREFSTLFYDSLSVNKIYQRSFLDKNNLRFPEGIHYEDIVFTGKAYFLADAISFIPEPIYYWRVVENAEDKSITNRRFEFDNFRNRIVAHRMFDEFLRGKGDGRYQNHKNNKFLRHDLKLYVNDYDEFDEEYKEQFHQLIHEYLHEVMDEYAFINLPERERIIYYLLYIDDREAFQDYISYLNGEETNQFRIKFEGGEYYFEASVSKPNSNKFLSISSLNIEAELTDIRIDSNMLSFTPYLSVPGINPQEVHFEWLLKNRQTGHALRSKNKQTVKLLLLNMEAGNYYLSLHMHHQGNIHRNVIKKQQLENFANEEVENSRFKLRLFVNHKNTFGLKVLPKKTKDKVKLFILKRKKQKKSQNLFDKEKISQLYSKLPLKSNWILFESHMGKQYSDSPRAIYEELVKSGRNYKYIWSLENPDQVDIPGPAIKVKRNSMKHFYYLVRSKFWVDNQGLAHLAPKRKDQVYLQTWHGTPLKKMGFDQKKRPDRNEIAKLKRQTDAWDYFVSPNAYSTKIFRRAFRYHGEILETGYPRNDLLLNTDENYSIEMKKRFDIPVDKKLILFAPTFRDWDENSYQKAISDIHVLSQKINEETVILLRLHYLLSSKISQTDLPKNVINLSEHEDIQDLYKISDILITDYSSVMFDFAILQRPIILYCYDLEQYQSRRGMYLELEQEGPGPLCTNLDEVIYYISNPAALESYKKQYEKFHEVFSSLEDGAATRRVINKVFDY</sequence>
<dbReference type="InterPro" id="IPR051612">
    <property type="entry name" value="Teichoic_Acid_Biosynth"/>
</dbReference>
<keyword evidence="9" id="KW-1185">Reference proteome</keyword>
<dbReference type="Pfam" id="PF04464">
    <property type="entry name" value="Glyphos_transf"/>
    <property type="match status" value="1"/>
</dbReference>
<dbReference type="SUPFAM" id="SSF53448">
    <property type="entry name" value="Nucleotide-diphospho-sugar transferases"/>
    <property type="match status" value="1"/>
</dbReference>
<evidence type="ECO:0000256" key="3">
    <source>
        <dbReference type="ARBA" id="ARBA00022475"/>
    </source>
</evidence>
<keyword evidence="5" id="KW-0777">Teichoic acid biosynthesis</keyword>
<evidence type="ECO:0000313" key="9">
    <source>
        <dbReference type="Proteomes" id="UP000239047"/>
    </source>
</evidence>
<dbReference type="Gene3D" id="3.40.50.11820">
    <property type="match status" value="1"/>
</dbReference>
<organism evidence="8 9">
    <name type="scientific">Jeotgalibacillus proteolyticus</name>
    <dbReference type="NCBI Taxonomy" id="2082395"/>
    <lineage>
        <taxon>Bacteria</taxon>
        <taxon>Bacillati</taxon>
        <taxon>Bacillota</taxon>
        <taxon>Bacilli</taxon>
        <taxon>Bacillales</taxon>
        <taxon>Caryophanaceae</taxon>
        <taxon>Jeotgalibacillus</taxon>
    </lineage>
</organism>
<dbReference type="SUPFAM" id="SSF53756">
    <property type="entry name" value="UDP-Glycosyltransferase/glycogen phosphorylase"/>
    <property type="match status" value="1"/>
</dbReference>
<keyword evidence="6" id="KW-0472">Membrane</keyword>
<comment type="caution">
    <text evidence="8">The sequence shown here is derived from an EMBL/GenBank/DDBJ whole genome shotgun (WGS) entry which is preliminary data.</text>
</comment>
<comment type="similarity">
    <text evidence="2">Belongs to the CDP-glycerol glycerophosphotransferase family.</text>
</comment>
<dbReference type="GO" id="GO:0005886">
    <property type="term" value="C:plasma membrane"/>
    <property type="evidence" value="ECO:0007669"/>
    <property type="project" value="UniProtKB-SubCell"/>
</dbReference>
<dbReference type="InterPro" id="IPR029044">
    <property type="entry name" value="Nucleotide-diphossugar_trans"/>
</dbReference>
<evidence type="ECO:0000256" key="5">
    <source>
        <dbReference type="ARBA" id="ARBA00022944"/>
    </source>
</evidence>